<dbReference type="EMBL" id="AY394490">
    <property type="protein sequence ID" value="AAR28768.1"/>
    <property type="molecule type" value="Genomic_DNA"/>
</dbReference>
<dbReference type="GeneID" id="5176309"/>
<dbReference type="RefSeq" id="YP_758301.1">
    <property type="nucleotide sequence ID" value="NC_008348.1"/>
</dbReference>
<organismHost>
    <name type="scientific">Lepidoptera</name>
    <name type="common">moths &amp; butterflies</name>
    <dbReference type="NCBI Taxonomy" id="7088"/>
</organismHost>
<organism evidence="1 2">
    <name type="scientific">Leucania separata nucleopolyhedrovirus</name>
    <name type="common">LsNPV</name>
    <dbReference type="NCBI Taxonomy" id="1307956"/>
    <lineage>
        <taxon>Viruses</taxon>
        <taxon>Viruses incertae sedis</taxon>
        <taxon>Naldaviricetes</taxon>
        <taxon>Lefavirales</taxon>
        <taxon>Baculoviridae</taxon>
        <taxon>Alphabaculovirus</taxon>
        <taxon>Alphabaculovirus leseparatae</taxon>
    </lineage>
</organism>
<sequence length="202" mass="24043">MNFVEKIIYTDWLRYRTYCALSQFNNLSAEQFLTATAQPFSTVSSELHSKMQALAGQLDDIEQCYFGLVRRSEIEPRLYESVPEKMKINAGNVIKDYVQDNVLKLEVCNWFMFGLFKYFKDTHNIKQFKRMINSYITLMDQPEELAEHERYIRALIHYFDLNLDRHHLVLDTYNDDVSTEIKRLTVIREDIETKMSKLVIKD</sequence>
<dbReference type="Proteomes" id="UP000201737">
    <property type="component" value="Segment"/>
</dbReference>
<dbReference type="KEGG" id="vg:5176309"/>
<proteinExistence type="predicted"/>
<reference evidence="1 2" key="2">
    <citation type="journal article" date="2007" name="Virus Res.">
        <title>P13 of Leucania separata multiple nuclear polyhedrosis virus affected the polyhedra and budded virions yields of AcMNPV.</title>
        <authorList>
            <person name="Du E.Q."/>
            <person name="Yan F."/>
            <person name="Jin W.X."/>
            <person name="Lu N."/>
            <person name="Xiao H.Z."/>
            <person name="Lu S.Y."/>
            <person name="Qi Y.P."/>
        </authorList>
    </citation>
    <scope>NUCLEOTIDE SEQUENCE [LARGE SCALE GENOMIC DNA]</scope>
    <source>
        <strain evidence="1 2">AH1</strain>
    </source>
</reference>
<keyword evidence="2" id="KW-1185">Reference proteome</keyword>
<evidence type="ECO:0000313" key="2">
    <source>
        <dbReference type="Proteomes" id="UP000201737"/>
    </source>
</evidence>
<accession>Q0ILB5</accession>
<protein>
    <submittedName>
        <fullName evidence="1">ORF4</fullName>
    </submittedName>
</protein>
<reference evidence="1 2" key="1">
    <citation type="journal article" date="2007" name="Virus Genes">
        <title>Genome sequence of Leucania seperata nucleopolyhedrovirus.</title>
        <authorList>
            <person name="Xiao H."/>
            <person name="Qi Y."/>
        </authorList>
    </citation>
    <scope>NUCLEOTIDE SEQUENCE [LARGE SCALE GENOMIC DNA]</scope>
    <source>
        <strain evidence="1 2">AH1</strain>
    </source>
</reference>
<name>Q0ILB5_NPVLS</name>
<evidence type="ECO:0000313" key="1">
    <source>
        <dbReference type="EMBL" id="AAR28768.1"/>
    </source>
</evidence>